<dbReference type="HOGENOM" id="CLU_042582_1_0_6"/>
<sequence length="336" mass="36779">MQQTILIADIGGTNSRFQIWQRDRFPAGQDDKQDWLCVSDQRYASEAYETFDALLDQVVASANATNFQAVVIGAAGPVKAGQVQFTNLNWFISEATLQKRFLQAQVALLNDFTIAAYALDSLTSKDSQIIYSPLSHQTNDLRLLVGAGTGLGVALLRGYGTELSVVATEAGHIDFAPITKQDSQLQAWLMQSWTHVSFERLVSGDGLVAIYQFLSQQSAFASAHGPSAPTIASLADTGDNIAIEAIRLFWGYYGQFIGNMALCWPAFGGIYIAGGMAPKLVRWMEVPAFLTRLQQKGRMQPIVENCALHLVKALDLGLLGARNYASHQLHDQPTYL</sequence>
<protein>
    <submittedName>
        <fullName evidence="4">Glucokinase</fullName>
        <ecNumber evidence="4">2.7.1.2</ecNumber>
    </submittedName>
</protein>
<dbReference type="Pfam" id="PF02685">
    <property type="entry name" value="Glucokinase"/>
    <property type="match status" value="1"/>
</dbReference>
<dbReference type="InterPro" id="IPR043129">
    <property type="entry name" value="ATPase_NBD"/>
</dbReference>
<dbReference type="OrthoDB" id="9800595at2"/>
<evidence type="ECO:0000256" key="3">
    <source>
        <dbReference type="RuleBase" id="RU004046"/>
    </source>
</evidence>
<gene>
    <name evidence="4" type="ordered locus">Thicy_1318</name>
</gene>
<evidence type="ECO:0000313" key="5">
    <source>
        <dbReference type="Proteomes" id="UP000009232"/>
    </source>
</evidence>
<keyword evidence="2 4" id="KW-0418">Kinase</keyword>
<dbReference type="STRING" id="717773.Thicy_1318"/>
<organism evidence="4 5">
    <name type="scientific">Thiomicrospira cyclica (strain DSM 14477 / JCM 11371 / ALM1)</name>
    <name type="common">Thioalkalimicrobium cyclicum</name>
    <dbReference type="NCBI Taxonomy" id="717773"/>
    <lineage>
        <taxon>Bacteria</taxon>
        <taxon>Pseudomonadati</taxon>
        <taxon>Pseudomonadota</taxon>
        <taxon>Gammaproteobacteria</taxon>
        <taxon>Thiotrichales</taxon>
        <taxon>Piscirickettsiaceae</taxon>
        <taxon>Thiomicrospira</taxon>
    </lineage>
</organism>
<dbReference type="CDD" id="cd24008">
    <property type="entry name" value="ASKHA_NBD_GLK"/>
    <property type="match status" value="1"/>
</dbReference>
<accession>F6D9N3</accession>
<keyword evidence="1 4" id="KW-0808">Transferase</keyword>
<dbReference type="SUPFAM" id="SSF53067">
    <property type="entry name" value="Actin-like ATPase domain"/>
    <property type="match status" value="1"/>
</dbReference>
<dbReference type="KEGG" id="tcy:Thicy_1318"/>
<dbReference type="PANTHER" id="PTHR47363">
    <property type="entry name" value="GLUCOKINASE"/>
    <property type="match status" value="1"/>
</dbReference>
<evidence type="ECO:0000256" key="1">
    <source>
        <dbReference type="ARBA" id="ARBA00022679"/>
    </source>
</evidence>
<dbReference type="GO" id="GO:0005524">
    <property type="term" value="F:ATP binding"/>
    <property type="evidence" value="ECO:0007669"/>
    <property type="project" value="InterPro"/>
</dbReference>
<dbReference type="InterPro" id="IPR003836">
    <property type="entry name" value="Glucokinase"/>
</dbReference>
<dbReference type="GO" id="GO:0004340">
    <property type="term" value="F:glucokinase activity"/>
    <property type="evidence" value="ECO:0007669"/>
    <property type="project" value="UniProtKB-EC"/>
</dbReference>
<dbReference type="GO" id="GO:0006096">
    <property type="term" value="P:glycolytic process"/>
    <property type="evidence" value="ECO:0007669"/>
    <property type="project" value="InterPro"/>
</dbReference>
<proteinExistence type="inferred from homology"/>
<dbReference type="RefSeq" id="WP_013835858.1">
    <property type="nucleotide sequence ID" value="NC_015581.1"/>
</dbReference>
<evidence type="ECO:0000313" key="4">
    <source>
        <dbReference type="EMBL" id="AEG32082.1"/>
    </source>
</evidence>
<dbReference type="Gene3D" id="3.40.367.20">
    <property type="match status" value="1"/>
</dbReference>
<dbReference type="EMBL" id="CP002776">
    <property type="protein sequence ID" value="AEG32082.1"/>
    <property type="molecule type" value="Genomic_DNA"/>
</dbReference>
<evidence type="ECO:0000256" key="2">
    <source>
        <dbReference type="ARBA" id="ARBA00022777"/>
    </source>
</evidence>
<dbReference type="Gene3D" id="3.30.420.40">
    <property type="match status" value="1"/>
</dbReference>
<dbReference type="AlphaFoldDB" id="F6D9N3"/>
<comment type="similarity">
    <text evidence="3">Belongs to the bacterial glucokinase family.</text>
</comment>
<name>F6D9N3_THICA</name>
<reference evidence="4 5" key="1">
    <citation type="submission" date="2011-05" db="EMBL/GenBank/DDBJ databases">
        <title>Complete sequence of Thioalkalimicrobium cyclicum ALM1.</title>
        <authorList>
            <consortium name="US DOE Joint Genome Institute"/>
            <person name="Lucas S."/>
            <person name="Han J."/>
            <person name="Lapidus A."/>
            <person name="Cheng J.-F."/>
            <person name="Goodwin L."/>
            <person name="Pitluck S."/>
            <person name="Peters L."/>
            <person name="Mikhailova N."/>
            <person name="Davenport K."/>
            <person name="Han C."/>
            <person name="Tapia R."/>
            <person name="Land M."/>
            <person name="Hauser L."/>
            <person name="Kyrpides N."/>
            <person name="Ivanova N."/>
            <person name="Pagani I."/>
            <person name="Kappler U."/>
            <person name="Woyke T."/>
        </authorList>
    </citation>
    <scope>NUCLEOTIDE SEQUENCE [LARGE SCALE GENOMIC DNA]</scope>
    <source>
        <strain evidence="5">DSM 14477 / JCM 11371 / ALM1</strain>
    </source>
</reference>
<dbReference type="eggNOG" id="COG0837">
    <property type="taxonomic scope" value="Bacteria"/>
</dbReference>
<dbReference type="GO" id="GO:0005536">
    <property type="term" value="F:D-glucose binding"/>
    <property type="evidence" value="ECO:0007669"/>
    <property type="project" value="InterPro"/>
</dbReference>
<dbReference type="Proteomes" id="UP000009232">
    <property type="component" value="Chromosome"/>
</dbReference>
<keyword evidence="5" id="KW-1185">Reference proteome</keyword>
<dbReference type="PANTHER" id="PTHR47363:SF1">
    <property type="entry name" value="GLUCOKINASE"/>
    <property type="match status" value="1"/>
</dbReference>
<dbReference type="EC" id="2.7.1.2" evidence="4"/>